<name>A0A0E9U3A3_ANGAN</name>
<keyword evidence="1" id="KW-0812">Transmembrane</keyword>
<evidence type="ECO:0000256" key="1">
    <source>
        <dbReference type="SAM" id="Phobius"/>
    </source>
</evidence>
<keyword evidence="1" id="KW-0472">Membrane</keyword>
<protein>
    <submittedName>
        <fullName evidence="2">Uncharacterized protein</fullName>
    </submittedName>
</protein>
<proteinExistence type="predicted"/>
<dbReference type="EMBL" id="GBXM01048193">
    <property type="protein sequence ID" value="JAH60384.1"/>
    <property type="molecule type" value="Transcribed_RNA"/>
</dbReference>
<reference evidence="2" key="2">
    <citation type="journal article" date="2015" name="Fish Shellfish Immunol.">
        <title>Early steps in the European eel (Anguilla anguilla)-Vibrio vulnificus interaction in the gills: Role of the RtxA13 toxin.</title>
        <authorList>
            <person name="Callol A."/>
            <person name="Pajuelo D."/>
            <person name="Ebbesson L."/>
            <person name="Teles M."/>
            <person name="MacKenzie S."/>
            <person name="Amaro C."/>
        </authorList>
    </citation>
    <scope>NUCLEOTIDE SEQUENCE</scope>
</reference>
<organism evidence="2">
    <name type="scientific">Anguilla anguilla</name>
    <name type="common">European freshwater eel</name>
    <name type="synonym">Muraena anguilla</name>
    <dbReference type="NCBI Taxonomy" id="7936"/>
    <lineage>
        <taxon>Eukaryota</taxon>
        <taxon>Metazoa</taxon>
        <taxon>Chordata</taxon>
        <taxon>Craniata</taxon>
        <taxon>Vertebrata</taxon>
        <taxon>Euteleostomi</taxon>
        <taxon>Actinopterygii</taxon>
        <taxon>Neopterygii</taxon>
        <taxon>Teleostei</taxon>
        <taxon>Anguilliformes</taxon>
        <taxon>Anguillidae</taxon>
        <taxon>Anguilla</taxon>
    </lineage>
</organism>
<dbReference type="AlphaFoldDB" id="A0A0E9U3A3"/>
<evidence type="ECO:0000313" key="2">
    <source>
        <dbReference type="EMBL" id="JAH60384.1"/>
    </source>
</evidence>
<reference evidence="2" key="1">
    <citation type="submission" date="2014-11" db="EMBL/GenBank/DDBJ databases">
        <authorList>
            <person name="Amaro Gonzalez C."/>
        </authorList>
    </citation>
    <scope>NUCLEOTIDE SEQUENCE</scope>
</reference>
<sequence length="42" mass="4910">MLTCRTLRGAGPSLLLKYIVITLFITVIFSFKTFENLRRVNY</sequence>
<feature type="transmembrane region" description="Helical" evidence="1">
    <location>
        <begin position="15"/>
        <end position="34"/>
    </location>
</feature>
<keyword evidence="1" id="KW-1133">Transmembrane helix</keyword>
<accession>A0A0E9U3A3</accession>